<dbReference type="AlphaFoldDB" id="A0A0A3INY7"/>
<dbReference type="STRING" id="1220589.CD32_13290"/>
<accession>A0A0A3INY7</accession>
<feature type="transmembrane region" description="Helical" evidence="8">
    <location>
        <begin position="7"/>
        <end position="29"/>
    </location>
</feature>
<evidence type="ECO:0000256" key="4">
    <source>
        <dbReference type="ARBA" id="ARBA00023224"/>
    </source>
</evidence>
<organism evidence="11 12">
    <name type="scientific">Lysinibacillus odysseyi 34hs-1 = NBRC 100172</name>
    <dbReference type="NCBI Taxonomy" id="1220589"/>
    <lineage>
        <taxon>Bacteria</taxon>
        <taxon>Bacillati</taxon>
        <taxon>Bacillota</taxon>
        <taxon>Bacilli</taxon>
        <taxon>Bacillales</taxon>
        <taxon>Bacillaceae</taxon>
        <taxon>Lysinibacillus</taxon>
    </lineage>
</organism>
<evidence type="ECO:0000256" key="1">
    <source>
        <dbReference type="ARBA" id="ARBA00004236"/>
    </source>
</evidence>
<dbReference type="InterPro" id="IPR004089">
    <property type="entry name" value="MCPsignal_dom"/>
</dbReference>
<keyword evidence="7" id="KW-0175">Coiled coil</keyword>
<keyword evidence="4 6" id="KW-0807">Transducer</keyword>
<protein>
    <submittedName>
        <fullName evidence="11">Chemotaxis protein</fullName>
    </submittedName>
</protein>
<proteinExistence type="inferred from homology"/>
<dbReference type="PANTHER" id="PTHR32089">
    <property type="entry name" value="METHYL-ACCEPTING CHEMOTAXIS PROTEIN MCPB"/>
    <property type="match status" value="1"/>
</dbReference>
<keyword evidence="8" id="KW-1133">Transmembrane helix</keyword>
<dbReference type="eggNOG" id="COG0840">
    <property type="taxonomic scope" value="Bacteria"/>
</dbReference>
<dbReference type="SUPFAM" id="SSF58104">
    <property type="entry name" value="Methyl-accepting chemotaxis protein (MCP) signaling domain"/>
    <property type="match status" value="1"/>
</dbReference>
<feature type="coiled-coil region" evidence="7">
    <location>
        <begin position="486"/>
        <end position="520"/>
    </location>
</feature>
<dbReference type="Gene3D" id="6.10.340.10">
    <property type="match status" value="1"/>
</dbReference>
<keyword evidence="8" id="KW-0812">Transmembrane</keyword>
<dbReference type="Pfam" id="PF22673">
    <property type="entry name" value="MCP-like_PDC_1"/>
    <property type="match status" value="1"/>
</dbReference>
<dbReference type="PANTHER" id="PTHR32089:SF112">
    <property type="entry name" value="LYSOZYME-LIKE PROTEIN-RELATED"/>
    <property type="match status" value="1"/>
</dbReference>
<dbReference type="CDD" id="cd06225">
    <property type="entry name" value="HAMP"/>
    <property type="match status" value="1"/>
</dbReference>
<dbReference type="Pfam" id="PF00015">
    <property type="entry name" value="MCPsignal"/>
    <property type="match status" value="1"/>
</dbReference>
<feature type="domain" description="Methyl-accepting transducer" evidence="9">
    <location>
        <begin position="415"/>
        <end position="665"/>
    </location>
</feature>
<evidence type="ECO:0000256" key="5">
    <source>
        <dbReference type="ARBA" id="ARBA00029447"/>
    </source>
</evidence>
<dbReference type="Proteomes" id="UP000030437">
    <property type="component" value="Unassembled WGS sequence"/>
</dbReference>
<dbReference type="Pfam" id="PF00672">
    <property type="entry name" value="HAMP"/>
    <property type="match status" value="1"/>
</dbReference>
<evidence type="ECO:0000313" key="11">
    <source>
        <dbReference type="EMBL" id="KGR84543.1"/>
    </source>
</evidence>
<dbReference type="GO" id="GO:0005886">
    <property type="term" value="C:plasma membrane"/>
    <property type="evidence" value="ECO:0007669"/>
    <property type="project" value="UniProtKB-SubCell"/>
</dbReference>
<dbReference type="OrthoDB" id="9762005at2"/>
<dbReference type="PROSITE" id="PS50111">
    <property type="entry name" value="CHEMOTAXIS_TRANSDUC_2"/>
    <property type="match status" value="1"/>
</dbReference>
<name>A0A0A3INY7_9BACI</name>
<comment type="similarity">
    <text evidence="5">Belongs to the methyl-accepting chemotaxis (MCP) protein family.</text>
</comment>
<dbReference type="InterPro" id="IPR003660">
    <property type="entry name" value="HAMP_dom"/>
</dbReference>
<evidence type="ECO:0000256" key="3">
    <source>
        <dbReference type="ARBA" id="ARBA00023136"/>
    </source>
</evidence>
<keyword evidence="12" id="KW-1185">Reference proteome</keyword>
<evidence type="ECO:0000259" key="10">
    <source>
        <dbReference type="PROSITE" id="PS50885"/>
    </source>
</evidence>
<feature type="transmembrane region" description="Helical" evidence="8">
    <location>
        <begin position="318"/>
        <end position="341"/>
    </location>
</feature>
<reference evidence="11 12" key="1">
    <citation type="submission" date="2014-02" db="EMBL/GenBank/DDBJ databases">
        <title>Draft genome sequence of Lysinibacillus odysseyi NBRC 100172.</title>
        <authorList>
            <person name="Zhang F."/>
            <person name="Wang G."/>
            <person name="Zhang L."/>
        </authorList>
    </citation>
    <scope>NUCLEOTIDE SEQUENCE [LARGE SCALE GENOMIC DNA]</scope>
    <source>
        <strain evidence="11 12">NBRC 100172</strain>
    </source>
</reference>
<evidence type="ECO:0000313" key="12">
    <source>
        <dbReference type="Proteomes" id="UP000030437"/>
    </source>
</evidence>
<gene>
    <name evidence="11" type="ORF">CD32_13290</name>
</gene>
<dbReference type="Gene3D" id="1.10.287.950">
    <property type="entry name" value="Methyl-accepting chemotaxis protein"/>
    <property type="match status" value="1"/>
</dbReference>
<evidence type="ECO:0000256" key="6">
    <source>
        <dbReference type="PROSITE-ProRule" id="PRU00284"/>
    </source>
</evidence>
<keyword evidence="3 8" id="KW-0472">Membrane</keyword>
<dbReference type="Gene3D" id="3.30.450.20">
    <property type="entry name" value="PAS domain"/>
    <property type="match status" value="2"/>
</dbReference>
<evidence type="ECO:0000259" key="9">
    <source>
        <dbReference type="PROSITE" id="PS50111"/>
    </source>
</evidence>
<comment type="subcellular location">
    <subcellularLocation>
        <location evidence="1">Cell membrane</location>
    </subcellularLocation>
</comment>
<dbReference type="GO" id="GO:0007165">
    <property type="term" value="P:signal transduction"/>
    <property type="evidence" value="ECO:0007669"/>
    <property type="project" value="UniProtKB-KW"/>
</dbReference>
<evidence type="ECO:0000256" key="7">
    <source>
        <dbReference type="SAM" id="Coils"/>
    </source>
</evidence>
<dbReference type="SMART" id="SM00283">
    <property type="entry name" value="MA"/>
    <property type="match status" value="1"/>
</dbReference>
<dbReference type="RefSeq" id="WP_036155303.1">
    <property type="nucleotide sequence ID" value="NZ_AVCX01000005.1"/>
</dbReference>
<evidence type="ECO:0000256" key="8">
    <source>
        <dbReference type="SAM" id="Phobius"/>
    </source>
</evidence>
<dbReference type="PROSITE" id="PS50885">
    <property type="entry name" value="HAMP"/>
    <property type="match status" value="1"/>
</dbReference>
<feature type="domain" description="HAMP" evidence="10">
    <location>
        <begin position="342"/>
        <end position="396"/>
    </location>
</feature>
<evidence type="ECO:0000256" key="2">
    <source>
        <dbReference type="ARBA" id="ARBA00022475"/>
    </source>
</evidence>
<comment type="caution">
    <text evidence="11">The sequence shown here is derived from an EMBL/GenBank/DDBJ whole genome shotgun (WGS) entry which is preliminary data.</text>
</comment>
<dbReference type="SMART" id="SM00304">
    <property type="entry name" value="HAMP"/>
    <property type="match status" value="1"/>
</dbReference>
<dbReference type="EMBL" id="JPVP01000056">
    <property type="protein sequence ID" value="KGR84543.1"/>
    <property type="molecule type" value="Genomic_DNA"/>
</dbReference>
<keyword evidence="2" id="KW-1003">Cell membrane</keyword>
<sequence>MKRKNSIVFKLSALIIGIFTVLFVVFALMTSITTHKETVKSAEEFAVTDTERVALRLSQQFRQVDESLTTTKNVLETLYAEKKLRAAEILTILEANLEGSPNAVGMSIIFEKDALTINPLSTEEQQLIDPQGRFAAYLQKTRNGYELNPASDYDKPGLGDWYLVPKSEKKPVFQEPVTYNIDDKEGTMTMLSVPLLTKDGKFLGVLMASISLNFLTDLTEEITPAGGYASVISNDGTVIANSLKDAMNGTNMKDAIDWKPVKDAIDRGETTSVYVDSKSFNERAFNSFAPIQLDGFDETWTIQTVLPRSVIIEPFEKIAIITIFGGLVIMLLMGLSTAWFINRHIKPLTSVQKSMEHAAAGDLTEKVDTARLKQDEIGSVATSYNYMLDQTNQALAEVLEASSRLTDSSAIVNHAFEEIVASSQEVSAAIGEIALGASKQSEDTEETSEQIGRLADQITSISTLSDTMDHLSQQSVQSTQNGLEQVARLREQNEVANQMNEQVEQQIHALTDKIAGINQIITSIQDITAQTNLLALNASIEAARAGEHGKGFAVVAEEVRKLAEQSSNETSTIQKTVHEILEQSKATIEVVNENTKSMKDQNESVASTGQSFTRNAELTEEMNNIIAELSAKLAEMVANKDQAIFAIQSVSAISEETAASAEEVSASSVAQQDELQKVAESVHHLTRISLELKQIVERFKLAEGKE</sequence>
<dbReference type="CDD" id="cd12913">
    <property type="entry name" value="PDC1_MCP_like"/>
    <property type="match status" value="1"/>
</dbReference>